<evidence type="ECO:0000313" key="2">
    <source>
        <dbReference type="Proteomes" id="UP001153332"/>
    </source>
</evidence>
<dbReference type="Proteomes" id="UP001153332">
    <property type="component" value="Unassembled WGS sequence"/>
</dbReference>
<reference evidence="1" key="1">
    <citation type="submission" date="2022-12" db="EMBL/GenBank/DDBJ databases">
        <title>Genome Sequence of Lasiodiplodia mahajangana.</title>
        <authorList>
            <person name="Buettner E."/>
        </authorList>
    </citation>
    <scope>NUCLEOTIDE SEQUENCE</scope>
    <source>
        <strain evidence="1">VT137</strain>
    </source>
</reference>
<protein>
    <submittedName>
        <fullName evidence="1">Uncharacterized protein</fullName>
    </submittedName>
</protein>
<gene>
    <name evidence="1" type="ORF">O1611_g7555</name>
</gene>
<keyword evidence="2" id="KW-1185">Reference proteome</keyword>
<accession>A0ACC2JF10</accession>
<name>A0ACC2JF10_9PEZI</name>
<dbReference type="EMBL" id="JAPUUL010002030">
    <property type="protein sequence ID" value="KAJ8126082.1"/>
    <property type="molecule type" value="Genomic_DNA"/>
</dbReference>
<sequence length="211" mass="23508">MDALVKQATNKRVRQLQGKRSPIPKKRKPTGGYTHIKKALLHENEILYPILLEHVILVVDETTMSVDTIEVILGQNSQATKLENVTQEDQEKQLSAVQDVFIRKLTLRIMSSTTSVGVGLVLKVVSRASYQLMFNPSIVTITLMAKSSVTAIFFADGAPVGSTPSSWHAKDGSSNWVYVRFLSARLPVAFVLQWNVRPVEIQLTTRLRPAI</sequence>
<evidence type="ECO:0000313" key="1">
    <source>
        <dbReference type="EMBL" id="KAJ8126082.1"/>
    </source>
</evidence>
<comment type="caution">
    <text evidence="1">The sequence shown here is derived from an EMBL/GenBank/DDBJ whole genome shotgun (WGS) entry which is preliminary data.</text>
</comment>
<proteinExistence type="predicted"/>
<organism evidence="1 2">
    <name type="scientific">Lasiodiplodia mahajangana</name>
    <dbReference type="NCBI Taxonomy" id="1108764"/>
    <lineage>
        <taxon>Eukaryota</taxon>
        <taxon>Fungi</taxon>
        <taxon>Dikarya</taxon>
        <taxon>Ascomycota</taxon>
        <taxon>Pezizomycotina</taxon>
        <taxon>Dothideomycetes</taxon>
        <taxon>Dothideomycetes incertae sedis</taxon>
        <taxon>Botryosphaeriales</taxon>
        <taxon>Botryosphaeriaceae</taxon>
        <taxon>Lasiodiplodia</taxon>
    </lineage>
</organism>